<organism evidence="1 2">
    <name type="scientific">Cordylochernes scorpioides</name>
    <dbReference type="NCBI Taxonomy" id="51811"/>
    <lineage>
        <taxon>Eukaryota</taxon>
        <taxon>Metazoa</taxon>
        <taxon>Ecdysozoa</taxon>
        <taxon>Arthropoda</taxon>
        <taxon>Chelicerata</taxon>
        <taxon>Arachnida</taxon>
        <taxon>Pseudoscorpiones</taxon>
        <taxon>Cheliferoidea</taxon>
        <taxon>Chernetidae</taxon>
        <taxon>Cordylochernes</taxon>
    </lineage>
</organism>
<gene>
    <name evidence="1" type="ORF">LAZ67_14001495</name>
</gene>
<dbReference type="Proteomes" id="UP001235939">
    <property type="component" value="Chromosome 14"/>
</dbReference>
<keyword evidence="2" id="KW-1185">Reference proteome</keyword>
<evidence type="ECO:0000313" key="2">
    <source>
        <dbReference type="Proteomes" id="UP001235939"/>
    </source>
</evidence>
<proteinExistence type="predicted"/>
<dbReference type="EMBL" id="CP092876">
    <property type="protein sequence ID" value="UYV76622.1"/>
    <property type="molecule type" value="Genomic_DNA"/>
</dbReference>
<name>A0ABY6L8S2_9ARAC</name>
<sequence>MLIETRLGRRQDGQGVIIQTSPEDPALQVWGPPDDGNHRLKLKSYRPDGCRDCSRWTTADVTLNLKTVFKTTQARSRGFLRLVVTIDGFIIIPRKPGNNQYNGLLPGDLFQRKRKWSHLPEKVMATIFFGGIRRASFT</sequence>
<reference evidence="1 2" key="1">
    <citation type="submission" date="2022-01" db="EMBL/GenBank/DDBJ databases">
        <title>A chromosomal length assembly of Cordylochernes scorpioides.</title>
        <authorList>
            <person name="Zeh D."/>
            <person name="Zeh J."/>
        </authorList>
    </citation>
    <scope>NUCLEOTIDE SEQUENCE [LARGE SCALE GENOMIC DNA]</scope>
    <source>
        <strain evidence="1">IN4F17</strain>
        <tissue evidence="1">Whole Body</tissue>
    </source>
</reference>
<evidence type="ECO:0000313" key="1">
    <source>
        <dbReference type="EMBL" id="UYV76622.1"/>
    </source>
</evidence>
<protein>
    <submittedName>
        <fullName evidence="1">Uncharacterized protein</fullName>
    </submittedName>
</protein>
<accession>A0ABY6L8S2</accession>